<dbReference type="EMBL" id="JAPMOS010000007">
    <property type="protein sequence ID" value="KAJ4461438.1"/>
    <property type="molecule type" value="Genomic_DNA"/>
</dbReference>
<evidence type="ECO:0000313" key="3">
    <source>
        <dbReference type="Proteomes" id="UP001141327"/>
    </source>
</evidence>
<comment type="caution">
    <text evidence="2">The sequence shown here is derived from an EMBL/GenBank/DDBJ whole genome shotgun (WGS) entry which is preliminary data.</text>
</comment>
<reference evidence="2" key="1">
    <citation type="journal article" date="2022" name="bioRxiv">
        <title>Genomics of Preaxostyla Flagellates Illuminates Evolutionary Transitions and the Path Towards Mitochondrial Loss.</title>
        <authorList>
            <person name="Novak L.V.F."/>
            <person name="Treitli S.C."/>
            <person name="Pyrih J."/>
            <person name="Halakuc P."/>
            <person name="Pipaliya S.V."/>
            <person name="Vacek V."/>
            <person name="Brzon O."/>
            <person name="Soukal P."/>
            <person name="Eme L."/>
            <person name="Dacks J.B."/>
            <person name="Karnkowska A."/>
            <person name="Elias M."/>
            <person name="Hampl V."/>
        </authorList>
    </citation>
    <scope>NUCLEOTIDE SEQUENCE</scope>
    <source>
        <strain evidence="2">RCP-MX</strain>
    </source>
</reference>
<evidence type="ECO:0000313" key="2">
    <source>
        <dbReference type="EMBL" id="KAJ4461438.1"/>
    </source>
</evidence>
<proteinExistence type="predicted"/>
<organism evidence="2 3">
    <name type="scientific">Paratrimastix pyriformis</name>
    <dbReference type="NCBI Taxonomy" id="342808"/>
    <lineage>
        <taxon>Eukaryota</taxon>
        <taxon>Metamonada</taxon>
        <taxon>Preaxostyla</taxon>
        <taxon>Paratrimastigidae</taxon>
        <taxon>Paratrimastix</taxon>
    </lineage>
</organism>
<name>A0ABQ8URG8_9EUKA</name>
<evidence type="ECO:0000256" key="1">
    <source>
        <dbReference type="SAM" id="MobiDB-lite"/>
    </source>
</evidence>
<dbReference type="Proteomes" id="UP001141327">
    <property type="component" value="Unassembled WGS sequence"/>
</dbReference>
<keyword evidence="3" id="KW-1185">Reference proteome</keyword>
<sequence length="239" mass="25691">MEQPNGNLLEHQLKTGPKGELAKEGKETKASVPLYSFVLKIANNTPETVVLREATMTSGLKRGIIANKIPPRRSAPILKIVNDPEKPSSGIEGTALIGVGSDCLITVQMGMGIGIWGNSHLSATVSNPARYRITFPPKISGRNVEVCGIVEEIPLSVLPINVHTTAEACVLQPKESPEETLWVPRATPETLPSLGGARGMAEGAISIRDETLEHAEEAPEVILYKQTPQQLAQLRQRAA</sequence>
<gene>
    <name evidence="2" type="ORF">PAPYR_2007</name>
</gene>
<accession>A0ABQ8URG8</accession>
<protein>
    <submittedName>
        <fullName evidence="2">Uncharacterized protein</fullName>
    </submittedName>
</protein>
<feature type="region of interest" description="Disordered" evidence="1">
    <location>
        <begin position="1"/>
        <end position="25"/>
    </location>
</feature>